<dbReference type="InterPro" id="IPR011604">
    <property type="entry name" value="PDDEXK-like_dom_sf"/>
</dbReference>
<proteinExistence type="predicted"/>
<dbReference type="eggNOG" id="ENOG50333VE">
    <property type="taxonomic scope" value="Bacteria"/>
</dbReference>
<gene>
    <name evidence="2" type="ordered locus">MICA_587</name>
</gene>
<dbReference type="InterPro" id="IPR036361">
    <property type="entry name" value="SAP_dom_sf"/>
</dbReference>
<evidence type="ECO:0000313" key="2">
    <source>
        <dbReference type="EMBL" id="AEP08924.1"/>
    </source>
</evidence>
<dbReference type="SMART" id="SM00513">
    <property type="entry name" value="SAP"/>
    <property type="match status" value="1"/>
</dbReference>
<name>G2KMZ2_MICAA</name>
<keyword evidence="3" id="KW-1185">Reference proteome</keyword>
<dbReference type="PROSITE" id="PS50800">
    <property type="entry name" value="SAP"/>
    <property type="match status" value="1"/>
</dbReference>
<feature type="domain" description="SAP" evidence="1">
    <location>
        <begin position="104"/>
        <end position="138"/>
    </location>
</feature>
<dbReference type="AlphaFoldDB" id="G2KMZ2"/>
<dbReference type="Gene3D" id="3.90.320.10">
    <property type="match status" value="1"/>
</dbReference>
<dbReference type="EMBL" id="CP002382">
    <property type="protein sequence ID" value="AEP08924.1"/>
    <property type="molecule type" value="Genomic_DNA"/>
</dbReference>
<dbReference type="InterPro" id="IPR003034">
    <property type="entry name" value="SAP_dom"/>
</dbReference>
<dbReference type="STRING" id="856793.MICA_587"/>
<dbReference type="InterPro" id="IPR024432">
    <property type="entry name" value="Put_RecE_PDDEXK-like_dom"/>
</dbReference>
<dbReference type="Gene3D" id="1.10.720.30">
    <property type="entry name" value="SAP domain"/>
    <property type="match status" value="1"/>
</dbReference>
<dbReference type="Pfam" id="PF02037">
    <property type="entry name" value="SAP"/>
    <property type="match status" value="1"/>
</dbReference>
<dbReference type="KEGG" id="mai:MICA_587"/>
<sequence length="361" mass="41219">MIPELPAHIKAPQIDTGMLHEPGIYFGMPDDEYHAIPAFSTSGTKELLVSPMDFWTQSWMNPQRVDKDTQAKIEGRAYHARILEGKEVFFLRYVESFDESLHPNALDTVDDIKKELKSLGQKVTGKKDELIERLLDADPSYQIMDHLCAEYARKNPGKIMISKSLIANIEKSAFMIERDPAAINCFRGGYPEVVIIWIDPITKVPMKAKLDYLKIKAICDLKTFSNPQRKHIDAAIGAAVGGRRYHLQVANYLEADEHARRFAATGRVFGDVDPDWLKAYAEYREPCAFFFVFQQSGDSPITRVKEFSRVLETYKAATGAVRQARATFAEYWRIYGTDPWLDLKPIEQFSDCDFPLYIMEA</sequence>
<dbReference type="Pfam" id="PF12684">
    <property type="entry name" value="DUF3799"/>
    <property type="match status" value="1"/>
</dbReference>
<dbReference type="HOGENOM" id="CLU_873799_0_0_5"/>
<evidence type="ECO:0000313" key="3">
    <source>
        <dbReference type="Proteomes" id="UP000009286"/>
    </source>
</evidence>
<accession>G2KMZ2</accession>
<dbReference type="SUPFAM" id="SSF68906">
    <property type="entry name" value="SAP domain"/>
    <property type="match status" value="1"/>
</dbReference>
<reference evidence="2 3" key="1">
    <citation type="journal article" date="2011" name="BMC Genomics">
        <title>Genomic insights into an obligate epibiotic bacterial predator: Micavibrio aeruginosavorus ARL-13.</title>
        <authorList>
            <person name="Wang Z."/>
            <person name="Kadouri D."/>
            <person name="Wu M."/>
        </authorList>
    </citation>
    <scope>NUCLEOTIDE SEQUENCE [LARGE SCALE GENOMIC DNA]</scope>
    <source>
        <strain evidence="2 3">ARL-13</strain>
    </source>
</reference>
<evidence type="ECO:0000259" key="1">
    <source>
        <dbReference type="PROSITE" id="PS50800"/>
    </source>
</evidence>
<organism evidence="2 3">
    <name type="scientific">Micavibrio aeruginosavorus (strain ARL-13)</name>
    <dbReference type="NCBI Taxonomy" id="856793"/>
    <lineage>
        <taxon>Bacteria</taxon>
        <taxon>Pseudomonadati</taxon>
        <taxon>Bdellovibrionota</taxon>
        <taxon>Bdellovibrionia</taxon>
        <taxon>Bdellovibrionales</taxon>
        <taxon>Pseudobdellovibrionaceae</taxon>
        <taxon>Micavibrio</taxon>
    </lineage>
</organism>
<protein>
    <recommendedName>
        <fullName evidence="1">SAP domain-containing protein</fullName>
    </recommendedName>
</protein>
<dbReference type="Proteomes" id="UP000009286">
    <property type="component" value="Chromosome"/>
</dbReference>